<dbReference type="EMBL" id="CP136798">
    <property type="protein sequence ID" value="XCN13927.1"/>
    <property type="molecule type" value="Genomic_DNA"/>
</dbReference>
<evidence type="ECO:0000313" key="2">
    <source>
        <dbReference type="EMBL" id="XCN13927.1"/>
    </source>
</evidence>
<dbReference type="RefSeq" id="WP_354596830.1">
    <property type="nucleotide sequence ID" value="NZ_CP136798.1"/>
</dbReference>
<keyword evidence="1" id="KW-0812">Transmembrane</keyword>
<dbReference type="AlphaFoldDB" id="A0AAU8KFN2"/>
<organism evidence="2">
    <name type="scientific">Streptomyces sp. JL1001</name>
    <dbReference type="NCBI Taxonomy" id="3078227"/>
    <lineage>
        <taxon>Bacteria</taxon>
        <taxon>Bacillati</taxon>
        <taxon>Actinomycetota</taxon>
        <taxon>Actinomycetes</taxon>
        <taxon>Kitasatosporales</taxon>
        <taxon>Streptomycetaceae</taxon>
        <taxon>Streptomyces</taxon>
    </lineage>
</organism>
<name>A0AAU8KFN2_9ACTN</name>
<reference evidence="2" key="1">
    <citation type="submission" date="2023-10" db="EMBL/GenBank/DDBJ databases">
        <title>Complete genome sequence of Streptomyces sp. JL1001.</title>
        <authorList>
            <person name="Jiang L."/>
        </authorList>
    </citation>
    <scope>NUCLEOTIDE SEQUENCE</scope>
    <source>
        <strain evidence="2">JL1001</strain>
    </source>
</reference>
<gene>
    <name evidence="2" type="ORF">R1Y80_09785</name>
</gene>
<proteinExistence type="predicted"/>
<feature type="transmembrane region" description="Helical" evidence="1">
    <location>
        <begin position="28"/>
        <end position="46"/>
    </location>
</feature>
<keyword evidence="1" id="KW-0472">Membrane</keyword>
<evidence type="ECO:0000256" key="1">
    <source>
        <dbReference type="SAM" id="Phobius"/>
    </source>
</evidence>
<accession>A0AAU8KFN2</accession>
<protein>
    <submittedName>
        <fullName evidence="2">Uncharacterized protein</fullName>
    </submittedName>
</protein>
<sequence length="47" mass="4742">MAAAFFVGSTVLGLVGLAYVCLDDLPRITGTVALVLTIAALGLAILH</sequence>
<keyword evidence="1" id="KW-1133">Transmembrane helix</keyword>